<dbReference type="AlphaFoldDB" id="A0A6U9VV69"/>
<proteinExistence type="predicted"/>
<keyword evidence="1" id="KW-1133">Transmembrane helix</keyword>
<feature type="transmembrane region" description="Helical" evidence="1">
    <location>
        <begin position="112"/>
        <end position="128"/>
    </location>
</feature>
<evidence type="ECO:0000313" key="4">
    <source>
        <dbReference type="EMBL" id="CAE0709153.1"/>
    </source>
</evidence>
<accession>A0A6U9VV69</accession>
<dbReference type="EMBL" id="HBIX01002490">
    <property type="protein sequence ID" value="CAE0709151.1"/>
    <property type="molecule type" value="Transcribed_RNA"/>
</dbReference>
<organism evidence="4">
    <name type="scientific">Pseudo-nitzschia australis</name>
    <dbReference type="NCBI Taxonomy" id="44445"/>
    <lineage>
        <taxon>Eukaryota</taxon>
        <taxon>Sar</taxon>
        <taxon>Stramenopiles</taxon>
        <taxon>Ochrophyta</taxon>
        <taxon>Bacillariophyta</taxon>
        <taxon>Bacillariophyceae</taxon>
        <taxon>Bacillariophycidae</taxon>
        <taxon>Bacillariales</taxon>
        <taxon>Bacillariaceae</taxon>
        <taxon>Pseudo-nitzschia</taxon>
    </lineage>
</organism>
<evidence type="ECO:0000313" key="3">
    <source>
        <dbReference type="EMBL" id="CAE0709152.1"/>
    </source>
</evidence>
<feature type="transmembrane region" description="Helical" evidence="1">
    <location>
        <begin position="12"/>
        <end position="33"/>
    </location>
</feature>
<feature type="transmembrane region" description="Helical" evidence="1">
    <location>
        <begin position="39"/>
        <end position="60"/>
    </location>
</feature>
<evidence type="ECO:0000313" key="2">
    <source>
        <dbReference type="EMBL" id="CAE0709151.1"/>
    </source>
</evidence>
<dbReference type="EMBL" id="HBIX01002492">
    <property type="protein sequence ID" value="CAE0709153.1"/>
    <property type="molecule type" value="Transcribed_RNA"/>
</dbReference>
<dbReference type="EMBL" id="HBIX01002491">
    <property type="protein sequence ID" value="CAE0709152.1"/>
    <property type="molecule type" value="Transcribed_RNA"/>
</dbReference>
<name>A0A6U9VV69_9STRA</name>
<protein>
    <submittedName>
        <fullName evidence="4">Uncharacterized protein</fullName>
    </submittedName>
</protein>
<evidence type="ECO:0000256" key="1">
    <source>
        <dbReference type="SAM" id="Phobius"/>
    </source>
</evidence>
<keyword evidence="1" id="KW-0472">Membrane</keyword>
<feature type="transmembrane region" description="Helical" evidence="1">
    <location>
        <begin position="140"/>
        <end position="161"/>
    </location>
</feature>
<gene>
    <name evidence="2" type="ORF">PAUS00366_LOCUS1871</name>
    <name evidence="3" type="ORF">PAUS00366_LOCUS1872</name>
    <name evidence="4" type="ORF">PAUS00366_LOCUS1873</name>
</gene>
<keyword evidence="1" id="KW-0812">Transmembrane</keyword>
<sequence>MDPSEIITKPFPLTNVTIFSMLPLFTLMIVWTVSNPSTIGWKILSFVKVTGLIFVTFGLCGNDLIATWQHSIPASLYLATLLCTNLTEKRTPKLTEELPFFDHSDLLATTRLYMTIAFVIPFSILSVLDHGNQQQRWPVPVLMGGTYGFAFGSIAGLIVNNSEAKKIKEKK</sequence>
<reference evidence="4" key="1">
    <citation type="submission" date="2021-01" db="EMBL/GenBank/DDBJ databases">
        <authorList>
            <person name="Corre E."/>
            <person name="Pelletier E."/>
            <person name="Niang G."/>
            <person name="Scheremetjew M."/>
            <person name="Finn R."/>
            <person name="Kale V."/>
            <person name="Holt S."/>
            <person name="Cochrane G."/>
            <person name="Meng A."/>
            <person name="Brown T."/>
            <person name="Cohen L."/>
        </authorList>
    </citation>
    <scope>NUCLEOTIDE SEQUENCE</scope>
    <source>
        <strain evidence="4">10249 10 AB</strain>
    </source>
</reference>